<dbReference type="InterPro" id="IPR007696">
    <property type="entry name" value="DNA_mismatch_repair_MutS_core"/>
</dbReference>
<dbReference type="SUPFAM" id="SSF52540">
    <property type="entry name" value="P-loop containing nucleoside triphosphate hydrolases"/>
    <property type="match status" value="1"/>
</dbReference>
<evidence type="ECO:0000313" key="7">
    <source>
        <dbReference type="EMBL" id="SJK86216.1"/>
    </source>
</evidence>
<dbReference type="Gene3D" id="1.10.1420.10">
    <property type="match status" value="1"/>
</dbReference>
<proteinExistence type="inferred from homology"/>
<evidence type="ECO:0000259" key="6">
    <source>
        <dbReference type="PROSITE" id="PS00486"/>
    </source>
</evidence>
<dbReference type="PROSITE" id="PS00486">
    <property type="entry name" value="DNA_MISMATCH_REPAIR_2"/>
    <property type="match status" value="1"/>
</dbReference>
<evidence type="ECO:0000256" key="1">
    <source>
        <dbReference type="ARBA" id="ARBA00006271"/>
    </source>
</evidence>
<sequence>MCGVDTKHFDHTDSSFFDIHAVITESDYSNENINLHTSEKQNVNYKHVQQDYNRSCIISVAIQFKSKCHYSMGLCICDTLNFRFQIAEALDNEHFTVLESVILQVNPESCLISVSSDIITFKRIDQILTTCNVKKVYQDNLMGQWNIFERSFSRLLVSQGMLASLCKEFDSYLIQMSVYKLVTHLNLTMSPFYNNKFSLSAYYIEDYMCLDKASFSALNIFNKNGPSLYNLLNNCRTLIGSRRLYRWISQPLTSIKEISQRHDVVESFANDPCCCRLIQAQFLRKVPDLDSIIVKMKLMDSDEIIVRKNSSQLLSFEDVYRLYECIGATEHLLNCILVNYIGDHKEVIESYFTNPLIEIVGRFKQYQLLVEQTVDFTQAAMGNYVLNPMLHPDLHDIEVKRKCAYDHIVYLKNKMIKELFPEQIKANICNDKHTDDIIKLINCNDYIYLFRVKKKDYPIIQSKMEKSGIEQVKHNKTEFLFTTEALRNLCKDVSKLTNQHDMIQKEISIKALKVASSYWILVERFSGIISKLDILLGFATLVTTSVGRYVRPNMVSGGIIDLVQSRHPLVEINIDHGSFVSNDIRIDRDRRVHIITGPNMGGKSTLIRQIGLICCMAQIGSFVPCNRATLSVFKKVLCRVGASDIQQRGLSTFMAEMVEASAILKVADRDSLVIIDELGRGTSTFEGFGIAWGILDHLIKNEAFVLCATHFHELSNLSNKKKCVINKNMGVTNMSNTTTIITFTYNVCEGSSNLSYGINIAEMVKMPQEVVDNARIKLAMLEGGTNILNEGFKTQDFSAFCGFISHVSIFNTLK</sequence>
<evidence type="ECO:0000256" key="3">
    <source>
        <dbReference type="ARBA" id="ARBA00022840"/>
    </source>
</evidence>
<gene>
    <name evidence="7" type="ORF">BMR1_03g00250</name>
</gene>
<accession>A0A1R4AB27</accession>
<dbReference type="SMART" id="SM00534">
    <property type="entry name" value="MUTSac"/>
    <property type="match status" value="1"/>
</dbReference>
<evidence type="ECO:0000313" key="8">
    <source>
        <dbReference type="Proteomes" id="UP000002899"/>
    </source>
</evidence>
<dbReference type="Gene3D" id="3.30.420.110">
    <property type="entry name" value="MutS, connector domain"/>
    <property type="match status" value="1"/>
</dbReference>
<reference evidence="7 8" key="1">
    <citation type="journal article" date="2012" name="Nucleic Acids Res.">
        <title>Sequencing of the smallest Apicomplexan genome from the human pathogen Babesia microti.</title>
        <authorList>
            <person name="Cornillot E."/>
            <person name="Hadj-Kaddour K."/>
            <person name="Dassouli A."/>
            <person name="Noel B."/>
            <person name="Ranwez V."/>
            <person name="Vacherie B."/>
            <person name="Augagneur Y."/>
            <person name="Bres V."/>
            <person name="Duclos A."/>
            <person name="Randazzo S."/>
            <person name="Carcy B."/>
            <person name="Debierre-Grockiego F."/>
            <person name="Delbecq S."/>
            <person name="Moubri-Menage K."/>
            <person name="Shams-Eldin H."/>
            <person name="Usmani-Brown S."/>
            <person name="Bringaud F."/>
            <person name="Wincker P."/>
            <person name="Vivares C.P."/>
            <person name="Schwarz R.T."/>
            <person name="Schetters T.P."/>
            <person name="Krause P.J."/>
            <person name="Gorenflot A."/>
            <person name="Berry V."/>
            <person name="Barbe V."/>
            <person name="Ben Mamoun C."/>
        </authorList>
    </citation>
    <scope>NUCLEOTIDE SEQUENCE [LARGE SCALE GENOMIC DNA]</scope>
    <source>
        <strain evidence="7 8">RI</strain>
    </source>
</reference>
<keyword evidence="8" id="KW-1185">Reference proteome</keyword>
<reference evidence="7 8" key="3">
    <citation type="journal article" date="2016" name="Sci. Rep.">
        <title>Genome-wide diversity and gene expression profiling of Babesia microti isolates identify polymorphic genes that mediate host-pathogen interactions.</title>
        <authorList>
            <person name="Silva J.C."/>
            <person name="Cornillot E."/>
            <person name="McCracken C."/>
            <person name="Usmani-Brown S."/>
            <person name="Dwivedi A."/>
            <person name="Ifeonu O.O."/>
            <person name="Crabtree J."/>
            <person name="Gotia H.T."/>
            <person name="Virji A.Z."/>
            <person name="Reynes C."/>
            <person name="Colinge J."/>
            <person name="Kumar V."/>
            <person name="Lawres L."/>
            <person name="Pazzi J.E."/>
            <person name="Pablo J.V."/>
            <person name="Hung C."/>
            <person name="Brancato J."/>
            <person name="Kumari P."/>
            <person name="Orvis J."/>
            <person name="Tretina K."/>
            <person name="Chibucos M."/>
            <person name="Ott S."/>
            <person name="Sadzewicz L."/>
            <person name="Sengamalay N."/>
            <person name="Shetty A.C."/>
            <person name="Su Q."/>
            <person name="Tallon L."/>
            <person name="Fraser C.M."/>
            <person name="Frutos R."/>
            <person name="Molina D.M."/>
            <person name="Krause P.J."/>
            <person name="Ben Mamoun C."/>
        </authorList>
    </citation>
    <scope>NUCLEOTIDE SEQUENCE [LARGE SCALE GENOMIC DNA]</scope>
    <source>
        <strain evidence="7 8">RI</strain>
    </source>
</reference>
<keyword evidence="4" id="KW-0238">DNA-binding</keyword>
<feature type="domain" description="DNA mismatch repair proteins mutS family" evidence="6">
    <location>
        <begin position="671"/>
        <end position="687"/>
    </location>
</feature>
<dbReference type="Gene3D" id="3.40.50.300">
    <property type="entry name" value="P-loop containing nucleotide triphosphate hydrolases"/>
    <property type="match status" value="1"/>
</dbReference>
<dbReference type="GeneID" id="24424685"/>
<dbReference type="GO" id="GO:0006312">
    <property type="term" value="P:mitotic recombination"/>
    <property type="evidence" value="ECO:0007669"/>
    <property type="project" value="TreeGrafter"/>
</dbReference>
<keyword evidence="5" id="KW-0234">DNA repair</keyword>
<comment type="similarity">
    <text evidence="1">Belongs to the DNA mismatch repair MutS family.</text>
</comment>
<organism evidence="7 8">
    <name type="scientific">Babesia microti (strain RI)</name>
    <dbReference type="NCBI Taxonomy" id="1133968"/>
    <lineage>
        <taxon>Eukaryota</taxon>
        <taxon>Sar</taxon>
        <taxon>Alveolata</taxon>
        <taxon>Apicomplexa</taxon>
        <taxon>Aconoidasida</taxon>
        <taxon>Piroplasmida</taxon>
        <taxon>Babesiidae</taxon>
        <taxon>Babesia</taxon>
    </lineage>
</organism>
<dbReference type="GO" id="GO:0032301">
    <property type="term" value="C:MutSalpha complex"/>
    <property type="evidence" value="ECO:0007669"/>
    <property type="project" value="TreeGrafter"/>
</dbReference>
<keyword evidence="5" id="KW-0227">DNA damage</keyword>
<dbReference type="GO" id="GO:0006298">
    <property type="term" value="P:mismatch repair"/>
    <property type="evidence" value="ECO:0007669"/>
    <property type="project" value="InterPro"/>
</dbReference>
<dbReference type="Pfam" id="PF05192">
    <property type="entry name" value="MutS_III"/>
    <property type="match status" value="1"/>
</dbReference>
<dbReference type="InterPro" id="IPR045076">
    <property type="entry name" value="MutS"/>
</dbReference>
<evidence type="ECO:0000256" key="5">
    <source>
        <dbReference type="ARBA" id="ARBA00023204"/>
    </source>
</evidence>
<dbReference type="InterPro" id="IPR036187">
    <property type="entry name" value="DNA_mismatch_repair_MutS_sf"/>
</dbReference>
<dbReference type="InterPro" id="IPR000432">
    <property type="entry name" value="DNA_mismatch_repair_MutS_C"/>
</dbReference>
<dbReference type="InterPro" id="IPR036678">
    <property type="entry name" value="MutS_con_dom_sf"/>
</dbReference>
<dbReference type="GO" id="GO:0030983">
    <property type="term" value="F:mismatched DNA binding"/>
    <property type="evidence" value="ECO:0007669"/>
    <property type="project" value="InterPro"/>
</dbReference>
<dbReference type="PIRSF" id="PIRSF005813">
    <property type="entry name" value="MSH2"/>
    <property type="match status" value="1"/>
</dbReference>
<keyword evidence="3" id="KW-0067">ATP-binding</keyword>
<dbReference type="PANTHER" id="PTHR11361:SF35">
    <property type="entry name" value="DNA MISMATCH REPAIR PROTEIN MSH2"/>
    <property type="match status" value="1"/>
</dbReference>
<dbReference type="PANTHER" id="PTHR11361">
    <property type="entry name" value="DNA MISMATCH REPAIR PROTEIN MUTS FAMILY MEMBER"/>
    <property type="match status" value="1"/>
</dbReference>
<dbReference type="Proteomes" id="UP000002899">
    <property type="component" value="Chromosome III"/>
</dbReference>
<dbReference type="SUPFAM" id="SSF48334">
    <property type="entry name" value="DNA repair protein MutS, domain III"/>
    <property type="match status" value="1"/>
</dbReference>
<evidence type="ECO:0000256" key="4">
    <source>
        <dbReference type="ARBA" id="ARBA00023125"/>
    </source>
</evidence>
<dbReference type="KEGG" id="bmic:BMR1_03g00250"/>
<dbReference type="VEuPathDB" id="PiroplasmaDB:BMR1_03g00250"/>
<dbReference type="Pfam" id="PF00488">
    <property type="entry name" value="MutS_V"/>
    <property type="match status" value="1"/>
</dbReference>
<dbReference type="InterPro" id="IPR011184">
    <property type="entry name" value="DNA_mismatch_repair_Msh2"/>
</dbReference>
<dbReference type="GO" id="GO:0140664">
    <property type="term" value="F:ATP-dependent DNA damage sensor activity"/>
    <property type="evidence" value="ECO:0007669"/>
    <property type="project" value="InterPro"/>
</dbReference>
<keyword evidence="2" id="KW-0547">Nucleotide-binding</keyword>
<dbReference type="SMART" id="SM00533">
    <property type="entry name" value="MUTSd"/>
    <property type="match status" value="1"/>
</dbReference>
<dbReference type="InterPro" id="IPR027417">
    <property type="entry name" value="P-loop_NTPase"/>
</dbReference>
<dbReference type="AlphaFoldDB" id="A0A1R4AB27"/>
<evidence type="ECO:0000256" key="2">
    <source>
        <dbReference type="ARBA" id="ARBA00022741"/>
    </source>
</evidence>
<protein>
    <submittedName>
        <fullName evidence="7">DNA mismatch repair protein MSH2</fullName>
    </submittedName>
</protein>
<dbReference type="EMBL" id="LN871598">
    <property type="protein sequence ID" value="SJK86216.1"/>
    <property type="molecule type" value="Genomic_DNA"/>
</dbReference>
<name>A0A1R4AB27_BABMR</name>
<dbReference type="GO" id="GO:0005524">
    <property type="term" value="F:ATP binding"/>
    <property type="evidence" value="ECO:0007669"/>
    <property type="project" value="UniProtKB-KW"/>
</dbReference>
<dbReference type="OrthoDB" id="295033at2759"/>
<reference evidence="7 8" key="2">
    <citation type="journal article" date="2013" name="PLoS ONE">
        <title>Whole genome mapping and re-organization of the nuclear and mitochondrial genomes of Babesia microti isolates.</title>
        <authorList>
            <person name="Cornillot E."/>
            <person name="Dassouli A."/>
            <person name="Garg A."/>
            <person name="Pachikara N."/>
            <person name="Randazzo S."/>
            <person name="Depoix D."/>
            <person name="Carcy B."/>
            <person name="Delbecq S."/>
            <person name="Frutos R."/>
            <person name="Silva J.C."/>
            <person name="Sutton R."/>
            <person name="Krause P.J."/>
            <person name="Mamoun C.B."/>
        </authorList>
    </citation>
    <scope>NUCLEOTIDE SEQUENCE [LARGE SCALE GENOMIC DNA]</scope>
    <source>
        <strain evidence="7 8">RI</strain>
    </source>
</reference>
<dbReference type="RefSeq" id="XP_021338403.1">
    <property type="nucleotide sequence ID" value="XM_021481807.1"/>
</dbReference>